<proteinExistence type="predicted"/>
<dbReference type="AlphaFoldDB" id="A0A1F5X2S4"/>
<dbReference type="EMBL" id="MFIA01000026">
    <property type="protein sequence ID" value="OGF82133.1"/>
    <property type="molecule type" value="Genomic_DNA"/>
</dbReference>
<dbReference type="InterPro" id="IPR056250">
    <property type="entry name" value="AEP-like"/>
</dbReference>
<protein>
    <submittedName>
        <fullName evidence="1">Uncharacterized protein</fullName>
    </submittedName>
</protein>
<dbReference type="Proteomes" id="UP000178046">
    <property type="component" value="Unassembled WGS sequence"/>
</dbReference>
<evidence type="ECO:0000313" key="1">
    <source>
        <dbReference type="EMBL" id="OGF82133.1"/>
    </source>
</evidence>
<name>A0A1F5X2S4_9BACT</name>
<sequence length="199" mass="22905">MPKKIYAVDVLKRILEENQKIPCVDFGIYRPSLKHFSDRKEKRKQRSPFEATEHSLAKEYFRVSRKDVLGGKIEKRVGKLFPGEAVQALSKVYVEGAMHIPMLDLEVEAKPENMQFAIDSIKALGQKHGVILMSGASYHYWGFELLTTDEWRAFMHTSLLLDDVVDRRWVGHRLLDGFSNLRLSEKGNYGFSPYIAAML</sequence>
<evidence type="ECO:0000313" key="2">
    <source>
        <dbReference type="Proteomes" id="UP000178046"/>
    </source>
</evidence>
<comment type="caution">
    <text evidence="1">The sequence shown here is derived from an EMBL/GenBank/DDBJ whole genome shotgun (WGS) entry which is preliminary data.</text>
</comment>
<reference evidence="1 2" key="1">
    <citation type="journal article" date="2016" name="Nat. Commun.">
        <title>Thousands of microbial genomes shed light on interconnected biogeochemical processes in an aquifer system.</title>
        <authorList>
            <person name="Anantharaman K."/>
            <person name="Brown C.T."/>
            <person name="Hug L.A."/>
            <person name="Sharon I."/>
            <person name="Castelle C.J."/>
            <person name="Probst A.J."/>
            <person name="Thomas B.C."/>
            <person name="Singh A."/>
            <person name="Wilkins M.J."/>
            <person name="Karaoz U."/>
            <person name="Brodie E.L."/>
            <person name="Williams K.H."/>
            <person name="Hubbard S.S."/>
            <person name="Banfield J.F."/>
        </authorList>
    </citation>
    <scope>NUCLEOTIDE SEQUENCE [LARGE SCALE GENOMIC DNA]</scope>
</reference>
<gene>
    <name evidence="1" type="ORF">A2924_00395</name>
</gene>
<organism evidence="1 2">
    <name type="scientific">Candidatus Giovannonibacteria bacterium RIFCSPLOWO2_01_FULL_44_16</name>
    <dbReference type="NCBI Taxonomy" id="1798348"/>
    <lineage>
        <taxon>Bacteria</taxon>
        <taxon>Candidatus Giovannoniibacteriota</taxon>
    </lineage>
</organism>
<dbReference type="Pfam" id="PF24387">
    <property type="entry name" value="AEP-like"/>
    <property type="match status" value="1"/>
</dbReference>
<accession>A0A1F5X2S4</accession>